<dbReference type="EMBL" id="JAYKXN010000008">
    <property type="protein sequence ID" value="KAK7263028.1"/>
    <property type="molecule type" value="Genomic_DNA"/>
</dbReference>
<feature type="transmembrane region" description="Helical" evidence="3">
    <location>
        <begin position="12"/>
        <end position="32"/>
    </location>
</feature>
<keyword evidence="3" id="KW-0472">Membrane</keyword>
<feature type="compositionally biased region" description="Polar residues" evidence="2">
    <location>
        <begin position="46"/>
        <end position="63"/>
    </location>
</feature>
<dbReference type="InterPro" id="IPR013083">
    <property type="entry name" value="Znf_RING/FYVE/PHD"/>
</dbReference>
<dbReference type="Pfam" id="PF13639">
    <property type="entry name" value="zf-RING_2"/>
    <property type="match status" value="1"/>
</dbReference>
<evidence type="ECO:0000256" key="1">
    <source>
        <dbReference type="PROSITE-ProRule" id="PRU00175"/>
    </source>
</evidence>
<feature type="region of interest" description="Disordered" evidence="2">
    <location>
        <begin position="46"/>
        <end position="67"/>
    </location>
</feature>
<dbReference type="CDD" id="cd16461">
    <property type="entry name" value="RING-H2_EL5-like"/>
    <property type="match status" value="1"/>
</dbReference>
<dbReference type="GO" id="GO:0008270">
    <property type="term" value="F:zinc ion binding"/>
    <property type="evidence" value="ECO:0007669"/>
    <property type="project" value="UniProtKB-KW"/>
</dbReference>
<reference evidence="5 6" key="1">
    <citation type="submission" date="2024-01" db="EMBL/GenBank/DDBJ databases">
        <title>The genomes of 5 underutilized Papilionoideae crops provide insights into root nodulation and disease resistance.</title>
        <authorList>
            <person name="Yuan L."/>
        </authorList>
    </citation>
    <scope>NUCLEOTIDE SEQUENCE [LARGE SCALE GENOMIC DNA]</scope>
    <source>
        <strain evidence="5">LY-2023</strain>
        <tissue evidence="5">Leaf</tissue>
    </source>
</reference>
<dbReference type="SUPFAM" id="SSF57850">
    <property type="entry name" value="RING/U-box"/>
    <property type="match status" value="1"/>
</dbReference>
<dbReference type="SMART" id="SM00184">
    <property type="entry name" value="RING"/>
    <property type="match status" value="1"/>
</dbReference>
<keyword evidence="3" id="KW-0812">Transmembrane</keyword>
<evidence type="ECO:0000313" key="5">
    <source>
        <dbReference type="EMBL" id="KAK7263028.1"/>
    </source>
</evidence>
<gene>
    <name evidence="5" type="ORF">RJT34_30612</name>
</gene>
<evidence type="ECO:0000256" key="3">
    <source>
        <dbReference type="SAM" id="Phobius"/>
    </source>
</evidence>
<dbReference type="PANTHER" id="PTHR45676:SF177">
    <property type="entry name" value="RING-TYPE E3 UBIQUITIN TRANSFERASE"/>
    <property type="match status" value="1"/>
</dbReference>
<dbReference type="PROSITE" id="PS50089">
    <property type="entry name" value="ZF_RING_2"/>
    <property type="match status" value="1"/>
</dbReference>
<dbReference type="AlphaFoldDB" id="A0AAN9F0K6"/>
<dbReference type="Proteomes" id="UP001359559">
    <property type="component" value="Unassembled WGS sequence"/>
</dbReference>
<sequence length="168" mass="18600">MAENDNPFSGKVGAILMAMGSASFVVTMYHLIILCCNQQRQITNQNPSQAAQDQRNTGESASMSHLIPAHKYEKKNDEVTEGDEDATCAVCLGEFEEGEDLRTLPGCMHSFHVTCIDKWLSSHSSCPMCRTQATSPSPAVLHRPPELNVHHSIDIMQSTLLHNGFMRR</sequence>
<protein>
    <recommendedName>
        <fullName evidence="4">RING-type domain-containing protein</fullName>
    </recommendedName>
</protein>
<name>A0AAN9F0K6_CLITE</name>
<dbReference type="InterPro" id="IPR001841">
    <property type="entry name" value="Znf_RING"/>
</dbReference>
<evidence type="ECO:0000256" key="2">
    <source>
        <dbReference type="SAM" id="MobiDB-lite"/>
    </source>
</evidence>
<keyword evidence="1" id="KW-0862">Zinc</keyword>
<keyword evidence="1" id="KW-0863">Zinc-finger</keyword>
<dbReference type="Gene3D" id="3.30.40.10">
    <property type="entry name" value="Zinc/RING finger domain, C3HC4 (zinc finger)"/>
    <property type="match status" value="1"/>
</dbReference>
<comment type="caution">
    <text evidence="5">The sequence shown here is derived from an EMBL/GenBank/DDBJ whole genome shotgun (WGS) entry which is preliminary data.</text>
</comment>
<evidence type="ECO:0000259" key="4">
    <source>
        <dbReference type="PROSITE" id="PS50089"/>
    </source>
</evidence>
<keyword evidence="3" id="KW-1133">Transmembrane helix</keyword>
<dbReference type="GO" id="GO:0016567">
    <property type="term" value="P:protein ubiquitination"/>
    <property type="evidence" value="ECO:0007669"/>
    <property type="project" value="TreeGrafter"/>
</dbReference>
<keyword evidence="1" id="KW-0479">Metal-binding</keyword>
<keyword evidence="6" id="KW-1185">Reference proteome</keyword>
<evidence type="ECO:0000313" key="6">
    <source>
        <dbReference type="Proteomes" id="UP001359559"/>
    </source>
</evidence>
<feature type="domain" description="RING-type" evidence="4">
    <location>
        <begin position="88"/>
        <end position="130"/>
    </location>
</feature>
<dbReference type="PANTHER" id="PTHR45676">
    <property type="entry name" value="RING-H2 FINGER PROTEIN ATL51-RELATED"/>
    <property type="match status" value="1"/>
</dbReference>
<proteinExistence type="predicted"/>
<organism evidence="5 6">
    <name type="scientific">Clitoria ternatea</name>
    <name type="common">Butterfly pea</name>
    <dbReference type="NCBI Taxonomy" id="43366"/>
    <lineage>
        <taxon>Eukaryota</taxon>
        <taxon>Viridiplantae</taxon>
        <taxon>Streptophyta</taxon>
        <taxon>Embryophyta</taxon>
        <taxon>Tracheophyta</taxon>
        <taxon>Spermatophyta</taxon>
        <taxon>Magnoliopsida</taxon>
        <taxon>eudicotyledons</taxon>
        <taxon>Gunneridae</taxon>
        <taxon>Pentapetalae</taxon>
        <taxon>rosids</taxon>
        <taxon>fabids</taxon>
        <taxon>Fabales</taxon>
        <taxon>Fabaceae</taxon>
        <taxon>Papilionoideae</taxon>
        <taxon>50 kb inversion clade</taxon>
        <taxon>NPAAA clade</taxon>
        <taxon>indigoferoid/millettioid clade</taxon>
        <taxon>Phaseoleae</taxon>
        <taxon>Clitoria</taxon>
    </lineage>
</organism>
<accession>A0AAN9F0K6</accession>